<feature type="region of interest" description="Disordered" evidence="1">
    <location>
        <begin position="929"/>
        <end position="956"/>
    </location>
</feature>
<feature type="domain" description="Cell morphogenesis protein N-terminal" evidence="2">
    <location>
        <begin position="163"/>
        <end position="697"/>
    </location>
</feature>
<dbReference type="GO" id="GO:0031175">
    <property type="term" value="P:neuron projection development"/>
    <property type="evidence" value="ECO:0007669"/>
    <property type="project" value="TreeGrafter"/>
</dbReference>
<dbReference type="GO" id="GO:0005938">
    <property type="term" value="C:cell cortex"/>
    <property type="evidence" value="ECO:0007669"/>
    <property type="project" value="TreeGrafter"/>
</dbReference>
<dbReference type="GeneID" id="106160368"/>
<dbReference type="RefSeq" id="XP_023930548.1">
    <property type="nucleotide sequence ID" value="XM_024074780.1"/>
</dbReference>
<name>A0A2R2MK16_LINAN</name>
<dbReference type="KEGG" id="lak:106160368"/>
<dbReference type="PANTHER" id="PTHR12295">
    <property type="entry name" value="FURRY-RELATED"/>
    <property type="match status" value="1"/>
</dbReference>
<gene>
    <name evidence="4" type="primary">LOC106160368</name>
</gene>
<dbReference type="OrthoDB" id="6287725at2759"/>
<evidence type="ECO:0000313" key="3">
    <source>
        <dbReference type="Proteomes" id="UP000085678"/>
    </source>
</evidence>
<reference evidence="4" key="1">
    <citation type="submission" date="2025-08" db="UniProtKB">
        <authorList>
            <consortium name="RefSeq"/>
        </authorList>
    </citation>
    <scope>IDENTIFICATION</scope>
    <source>
        <tissue evidence="4">Gonads</tissue>
    </source>
</reference>
<dbReference type="InterPro" id="IPR039867">
    <property type="entry name" value="Furry/Tao3/Mor2"/>
</dbReference>
<proteinExistence type="predicted"/>
<dbReference type="AlphaFoldDB" id="A0A2R2MK16"/>
<dbReference type="Pfam" id="PF14222">
    <property type="entry name" value="MOR2-PAG1_N"/>
    <property type="match status" value="1"/>
</dbReference>
<dbReference type="STRING" id="7574.A0A2R2MK16"/>
<evidence type="ECO:0000256" key="1">
    <source>
        <dbReference type="SAM" id="MobiDB-lite"/>
    </source>
</evidence>
<feature type="compositionally biased region" description="Low complexity" evidence="1">
    <location>
        <begin position="936"/>
        <end position="947"/>
    </location>
</feature>
<dbReference type="GO" id="GO:0000902">
    <property type="term" value="P:cell morphogenesis"/>
    <property type="evidence" value="ECO:0007669"/>
    <property type="project" value="InterPro"/>
</dbReference>
<accession>A0A2R2MK16</accession>
<dbReference type="InterPro" id="IPR025614">
    <property type="entry name" value="Cell_morpho_N"/>
</dbReference>
<protein>
    <submittedName>
        <fullName evidence="4">Protein furry homolog-like</fullName>
    </submittedName>
</protein>
<dbReference type="InterPro" id="IPR016024">
    <property type="entry name" value="ARM-type_fold"/>
</dbReference>
<dbReference type="InParanoid" id="A0A2R2MK16"/>
<evidence type="ECO:0000313" key="4">
    <source>
        <dbReference type="RefSeq" id="XP_023930548.1"/>
    </source>
</evidence>
<dbReference type="GO" id="GO:0030427">
    <property type="term" value="C:site of polarized growth"/>
    <property type="evidence" value="ECO:0007669"/>
    <property type="project" value="TreeGrafter"/>
</dbReference>
<sequence>MAESREEPLGLPQNGQIQPADDSTEEHTKQPSQITLPWGGSKDRMAFPPAFNIDTDIRPGEFVMRTLFAEFFVLAEQKIELVLTEPLERPLSKSLQRKEDTEFDQLLSTLGNVAEHCLPSLLRTLYKWFDRQCPPDGSLQHELKQKMKSKTAADRTEREYLLERRELAVDFLYCLVLIEVLKQLPFHPGQDDLITHLLLQAFRHFKYKDIPASSPNGTNVSTISDLYAEVIGVLAQSRFQAVRKKFMLELKELRSKDQSLAVTQSAIISLLMGLKFFRVKMHPIEEFEACVHFLQELGNYFLEVREKDIKHALAGLFVEILLPVASVVKHEVNVPVLKNFVESLFTTTTEMSTRKKHQLALYPMLTCLLCVSQKSFFLANWSPFLTMCLTQLRNRDPKMSRVALESLYRLLWVYMIRIKCESNTTTLSKLQSISSSLFPKGGRSLIPKDTPLNIFVKIIQFVAQERLDFAMREIVFDLLCVGKPIRVVNPQRMSVGLRAFLVVADSLQQKDGEPPMPQTVGVMPSGNTLRVKKTFLNKMLTDGVAKTIGMSSYYPQIRKAFDGILRVLDREVGRNLAMTKPENVNKDLEELMIGERKAKIDLFRTCVAAIPRLFPEGMQKSEVVDLLTRLMIHVDEKLRELSLQALQNLVLDFPSWREDVLHGFIQFVQKEIGDSFPGQQHLDNFLRVLLQFLTQWKTAAQAPFGAKLSAHKLPFDRSSHANVMNEIEGFALVMLCNCKPLTRKLAACILKEVRTLFSILGTSKVDDPCVIDVIDKAMPNIIEKLLPYLPSQEKNAIQSASNIDLQWLCERTSAVWVAGYHEHNITLDTSRSGAVTNEFDPWVVCLANFLGQDCLYTSCPHAIAHAWPIVYYRLQSYMDPNVNPSIVSDTRSSSILRSGSKKMASEKDLYNNLWRNYVVFACCIAPSGPGATPRCSSPELSSSPESSSSERSEPRPAGVITVCASNLFKQLTPLIRSDALDTRETIVNGLGRCNPDSFRALVEELVPYIKEAIDRKQEKVARRKKRDALRVLLVRIFKLLAENKTFAHSNTKVVDAERHTLSPTFVEYIDGARIFLDNEGDREQPMLQEIRVYFAGFVTQLIIHTPVEYRYCLLSRDLRYSLFFLFAGWSGRFGTMFGAVDRRQGKDEACTDFELAAVHAMSAVVCCGQVFDPSGLNEDGYLYSWLDVLLGTHDEK</sequence>
<organism evidence="3 4">
    <name type="scientific">Lingula anatina</name>
    <name type="common">Brachiopod</name>
    <name type="synonym">Lingula unguis</name>
    <dbReference type="NCBI Taxonomy" id="7574"/>
    <lineage>
        <taxon>Eukaryota</taxon>
        <taxon>Metazoa</taxon>
        <taxon>Spiralia</taxon>
        <taxon>Lophotrochozoa</taxon>
        <taxon>Brachiopoda</taxon>
        <taxon>Linguliformea</taxon>
        <taxon>Lingulata</taxon>
        <taxon>Lingulida</taxon>
        <taxon>Linguloidea</taxon>
        <taxon>Lingulidae</taxon>
        <taxon>Lingula</taxon>
    </lineage>
</organism>
<dbReference type="PANTHER" id="PTHR12295:SF30">
    <property type="entry name" value="PROTEIN FURRY"/>
    <property type="match status" value="1"/>
</dbReference>
<dbReference type="Proteomes" id="UP000085678">
    <property type="component" value="Unplaced"/>
</dbReference>
<evidence type="ECO:0000259" key="2">
    <source>
        <dbReference type="Pfam" id="PF14222"/>
    </source>
</evidence>
<dbReference type="SUPFAM" id="SSF48371">
    <property type="entry name" value="ARM repeat"/>
    <property type="match status" value="1"/>
</dbReference>
<feature type="non-terminal residue" evidence="4">
    <location>
        <position position="1196"/>
    </location>
</feature>
<feature type="region of interest" description="Disordered" evidence="1">
    <location>
        <begin position="1"/>
        <end position="41"/>
    </location>
</feature>
<keyword evidence="3" id="KW-1185">Reference proteome</keyword>